<name>A0A0X8F549_PSEAA</name>
<dbReference type="RefSeq" id="WP_060781952.1">
    <property type="nucleotide sequence ID" value="NZ_CP014135.1"/>
</dbReference>
<evidence type="ECO:0000313" key="1">
    <source>
        <dbReference type="EMBL" id="AMB83989.1"/>
    </source>
</evidence>
<dbReference type="Proteomes" id="UP000063229">
    <property type="component" value="Chromosome"/>
</dbReference>
<gene>
    <name evidence="1" type="ORF">AWM79_01155</name>
</gene>
<reference evidence="1 2" key="1">
    <citation type="submission" date="2016-01" db="EMBL/GenBank/DDBJ databases">
        <authorList>
            <person name="McClelland M."/>
            <person name="Jain A."/>
            <person name="Saraogi P."/>
            <person name="Mendelson R."/>
            <person name="Westerman R."/>
            <person name="SanMiguel P."/>
            <person name="Csonka L."/>
        </authorList>
    </citation>
    <scope>NUCLEOTIDE SEQUENCE [LARGE SCALE GENOMIC DNA]</scope>
    <source>
        <strain evidence="1 2">NCPPB 2472</strain>
    </source>
</reference>
<dbReference type="KEGG" id="pagb:AWM79_01155"/>
<evidence type="ECO:0008006" key="3">
    <source>
        <dbReference type="Google" id="ProtNLM"/>
    </source>
</evidence>
<dbReference type="AlphaFoldDB" id="A0A0X8F549"/>
<sequence length="91" mass="9982">MTDHTEVKTLEIVTFGGCGADDLPLFRVNAGVPLVQALEQAPNLLYCAKHLAPDAAMEPEAKRQAWASHYLCEMSKAIVDDISQRFLTPDP</sequence>
<keyword evidence="2" id="KW-1185">Reference proteome</keyword>
<dbReference type="Pfam" id="PF11275">
    <property type="entry name" value="DUF3077"/>
    <property type="match status" value="1"/>
</dbReference>
<accession>A0A0X8F549</accession>
<dbReference type="EMBL" id="CP014135">
    <property type="protein sequence ID" value="AMB83989.1"/>
    <property type="molecule type" value="Genomic_DNA"/>
</dbReference>
<protein>
    <recommendedName>
        <fullName evidence="3">DUF3077 domain-containing protein</fullName>
    </recommendedName>
</protein>
<organism evidence="1 2">
    <name type="scientific">Pseudomonas agarici</name>
    <dbReference type="NCBI Taxonomy" id="46677"/>
    <lineage>
        <taxon>Bacteria</taxon>
        <taxon>Pseudomonadati</taxon>
        <taxon>Pseudomonadota</taxon>
        <taxon>Gammaproteobacteria</taxon>
        <taxon>Pseudomonadales</taxon>
        <taxon>Pseudomonadaceae</taxon>
        <taxon>Pseudomonas</taxon>
    </lineage>
</organism>
<evidence type="ECO:0000313" key="2">
    <source>
        <dbReference type="Proteomes" id="UP000063229"/>
    </source>
</evidence>
<proteinExistence type="predicted"/>
<dbReference type="InterPro" id="IPR021427">
    <property type="entry name" value="DUF3077"/>
</dbReference>